<dbReference type="Gene3D" id="1.25.10.10">
    <property type="entry name" value="Leucine-rich Repeat Variant"/>
    <property type="match status" value="1"/>
</dbReference>
<feature type="region of interest" description="Disordered" evidence="2">
    <location>
        <begin position="318"/>
        <end position="478"/>
    </location>
</feature>
<feature type="compositionally biased region" description="Polar residues" evidence="2">
    <location>
        <begin position="411"/>
        <end position="436"/>
    </location>
</feature>
<feature type="compositionally biased region" description="Low complexity" evidence="2">
    <location>
        <begin position="241"/>
        <end position="253"/>
    </location>
</feature>
<feature type="compositionally biased region" description="Polar residues" evidence="2">
    <location>
        <begin position="383"/>
        <end position="399"/>
    </location>
</feature>
<dbReference type="InterPro" id="IPR011989">
    <property type="entry name" value="ARM-like"/>
</dbReference>
<organism evidence="4 5">
    <name type="scientific">Recurvomyces mirabilis</name>
    <dbReference type="NCBI Taxonomy" id="574656"/>
    <lineage>
        <taxon>Eukaryota</taxon>
        <taxon>Fungi</taxon>
        <taxon>Dikarya</taxon>
        <taxon>Ascomycota</taxon>
        <taxon>Pezizomycotina</taxon>
        <taxon>Dothideomycetes</taxon>
        <taxon>Dothideomycetidae</taxon>
        <taxon>Mycosphaerellales</taxon>
        <taxon>Teratosphaeriaceae</taxon>
        <taxon>Recurvomyces</taxon>
    </lineage>
</organism>
<dbReference type="InterPro" id="IPR022771">
    <property type="entry name" value="WAPL_C"/>
</dbReference>
<dbReference type="EMBL" id="JAUTXT010000010">
    <property type="protein sequence ID" value="KAK3676311.1"/>
    <property type="molecule type" value="Genomic_DNA"/>
</dbReference>
<feature type="region of interest" description="Disordered" evidence="2">
    <location>
        <begin position="522"/>
        <end position="552"/>
    </location>
</feature>
<proteinExistence type="inferred from homology"/>
<protein>
    <recommendedName>
        <fullName evidence="3">Wings apart-like protein C-terminal domain-containing protein</fullName>
    </recommendedName>
</protein>
<feature type="region of interest" description="Disordered" evidence="2">
    <location>
        <begin position="202"/>
        <end position="292"/>
    </location>
</feature>
<comment type="similarity">
    <text evidence="1">Belongs to the WAPL family.</text>
</comment>
<evidence type="ECO:0000313" key="5">
    <source>
        <dbReference type="Proteomes" id="UP001274830"/>
    </source>
</evidence>
<dbReference type="PANTHER" id="PTHR22100">
    <property type="entry name" value="WINGS APART-LIKE PROTEIN HOMOLOG"/>
    <property type="match status" value="1"/>
</dbReference>
<feature type="compositionally biased region" description="Polar residues" evidence="2">
    <location>
        <begin position="20"/>
        <end position="29"/>
    </location>
</feature>
<reference evidence="4" key="1">
    <citation type="submission" date="2023-07" db="EMBL/GenBank/DDBJ databases">
        <title>Black Yeasts Isolated from many extreme environments.</title>
        <authorList>
            <person name="Coleine C."/>
            <person name="Stajich J.E."/>
            <person name="Selbmann L."/>
        </authorList>
    </citation>
    <scope>NUCLEOTIDE SEQUENCE</scope>
    <source>
        <strain evidence="4">CCFEE 5485</strain>
    </source>
</reference>
<dbReference type="Proteomes" id="UP001274830">
    <property type="component" value="Unassembled WGS sequence"/>
</dbReference>
<comment type="caution">
    <text evidence="4">The sequence shown here is derived from an EMBL/GenBank/DDBJ whole genome shotgun (WGS) entry which is preliminary data.</text>
</comment>
<evidence type="ECO:0000256" key="1">
    <source>
        <dbReference type="ARBA" id="ARBA00006854"/>
    </source>
</evidence>
<feature type="domain" description="Wings apart-like protein C-terminal" evidence="3">
    <location>
        <begin position="616"/>
        <end position="953"/>
    </location>
</feature>
<dbReference type="AlphaFoldDB" id="A0AAE0WQU2"/>
<keyword evidence="5" id="KW-1185">Reference proteome</keyword>
<feature type="compositionally biased region" description="Low complexity" evidence="2">
    <location>
        <begin position="215"/>
        <end position="233"/>
    </location>
</feature>
<sequence length="1082" mass="117778">MATYATASVQRPKKLVRYGKSTSRSTWSTKHVDSWLDDEESDAAAPNAKRVQTVKATYQVQKPAIQDSKKQEAIDPVRRSTQQPVPKHESSKPGSNVSKPLPNPARPAPQSAKQHAKSRDLFDVPSSGDEAEEDYVLKRPTPPNSRHSKTLVDDTDTVEALAPWETRRTSVTDMRTWRGSVSPEAQLKSDLAKEAVRCGDNEHAIFDTPARVRTSETTTSTSLQEPSTAAARLAARRQQHRAPSASPATTRPPVQSNKRSDAAVEATLVRPSKRARKASPPPTESEDTFMTEATPAVVCENSSNEVLDAGKAIEIYDFPVDDETSPPPVTMKPKQAMEKNKRRTASSSARATPIKGLSAPAALAQMLPADTDSTDTPSRSPSVLHSRTATLRRSATPANAQKDPAPAHGHVSSSSPTTKATGTLTPKQAQLWSQLLPSDPPADTPSSLAMKDLRLEGRRRRVDKVPSLSSTLTKSKSDVPELHTCRVRLVDRLKAAASSSDSDSSEEQSDIDDDVVMSNVQSASAKDGIRETQAANTQSQSQSQAAAESGPRITYARTRSYLPEDNPEDALLFGLPAFTPAKPAGLVRQPGRTNAALQKSAFDLEDSDEEAGTGRIRTIHELRAAGRNNRFMQETETLLEDIAQDSSSGRSRRRSALAELATKLMEKGFAERFCAQGFERALADSIAASARDLVGDVLGMAVISLLLLAEPPDHVVTHLKERNLIAAFGYTLSEELDFSKLVKERKHNIAKATQGTFASFAITMLGHEALWAETRPRILSPRILALKTMDLLVGRLRRLGDRSELLDETQLQLVLPESESDHEREAADLGLAVSVLEALSSSALRLQWPEDLLQRLAALLSSLGEATTAPKHTVFLALRLTLNLTNDNARNCGIFAARQSTIQYLVTSVQHGFTALEEAQTASETDPTEEQDNLSYDLLVLSMGSMINLAEHSLAARHHTITSSTSRTTLESLLTVFDRAQDRIENAESLTESSTNVAFGYLAVMLANLCLDTEVRGFVAIKLPGRHLGLLVESVEEFVRHHERVDALGFEGAEGREVWGAFTEKLRGVLERLRGVAGVVDT</sequence>
<evidence type="ECO:0000259" key="3">
    <source>
        <dbReference type="Pfam" id="PF07814"/>
    </source>
</evidence>
<dbReference type="Pfam" id="PF07814">
    <property type="entry name" value="WAPL"/>
    <property type="match status" value="1"/>
</dbReference>
<feature type="compositionally biased region" description="Acidic residues" evidence="2">
    <location>
        <begin position="503"/>
        <end position="515"/>
    </location>
</feature>
<feature type="region of interest" description="Disordered" evidence="2">
    <location>
        <begin position="496"/>
        <end position="515"/>
    </location>
</feature>
<name>A0AAE0WQU2_9PEZI</name>
<feature type="region of interest" description="Disordered" evidence="2">
    <location>
        <begin position="1"/>
        <end position="189"/>
    </location>
</feature>
<accession>A0AAE0WQU2</accession>
<dbReference type="InterPro" id="IPR039874">
    <property type="entry name" value="WAPL"/>
</dbReference>
<feature type="compositionally biased region" description="Basic and acidic residues" evidence="2">
    <location>
        <begin position="67"/>
        <end position="78"/>
    </location>
</feature>
<evidence type="ECO:0000256" key="2">
    <source>
        <dbReference type="SAM" id="MobiDB-lite"/>
    </source>
</evidence>
<gene>
    <name evidence="4" type="ORF">LTR78_003585</name>
</gene>
<evidence type="ECO:0000313" key="4">
    <source>
        <dbReference type="EMBL" id="KAK3676311.1"/>
    </source>
</evidence>
<feature type="compositionally biased region" description="Low complexity" evidence="2">
    <location>
        <begin position="368"/>
        <end position="382"/>
    </location>
</feature>
<feature type="compositionally biased region" description="Low complexity" evidence="2">
    <location>
        <begin position="531"/>
        <end position="549"/>
    </location>
</feature>
<dbReference type="PANTHER" id="PTHR22100:SF13">
    <property type="entry name" value="WINGS APART-LIKE PROTEIN HOMOLOG"/>
    <property type="match status" value="1"/>
</dbReference>